<dbReference type="EMBL" id="SJPY01000004">
    <property type="protein sequence ID" value="TWU41620.1"/>
    <property type="molecule type" value="Genomic_DNA"/>
</dbReference>
<evidence type="ECO:0000313" key="1">
    <source>
        <dbReference type="EMBL" id="TWU41620.1"/>
    </source>
</evidence>
<protein>
    <submittedName>
        <fullName evidence="1">Uncharacterized protein</fullName>
    </submittedName>
</protein>
<reference evidence="1 2" key="1">
    <citation type="submission" date="2019-02" db="EMBL/GenBank/DDBJ databases">
        <title>Deep-cultivation of Planctomycetes and their phenomic and genomic characterization uncovers novel biology.</title>
        <authorList>
            <person name="Wiegand S."/>
            <person name="Jogler M."/>
            <person name="Boedeker C."/>
            <person name="Pinto D."/>
            <person name="Vollmers J."/>
            <person name="Rivas-Marin E."/>
            <person name="Kohn T."/>
            <person name="Peeters S.H."/>
            <person name="Heuer A."/>
            <person name="Rast P."/>
            <person name="Oberbeckmann S."/>
            <person name="Bunk B."/>
            <person name="Jeske O."/>
            <person name="Meyerdierks A."/>
            <person name="Storesund J.E."/>
            <person name="Kallscheuer N."/>
            <person name="Luecker S."/>
            <person name="Lage O.M."/>
            <person name="Pohl T."/>
            <person name="Merkel B.J."/>
            <person name="Hornburger P."/>
            <person name="Mueller R.-W."/>
            <person name="Bruemmer F."/>
            <person name="Labrenz M."/>
            <person name="Spormann A.M."/>
            <person name="Op Den Camp H."/>
            <person name="Overmann J."/>
            <person name="Amann R."/>
            <person name="Jetten M.S.M."/>
            <person name="Mascher T."/>
            <person name="Medema M.H."/>
            <person name="Devos D.P."/>
            <person name="Kaster A.-K."/>
            <person name="Ovreas L."/>
            <person name="Rohde M."/>
            <person name="Galperin M.Y."/>
            <person name="Jogler C."/>
        </authorList>
    </citation>
    <scope>NUCLEOTIDE SEQUENCE [LARGE SCALE GENOMIC DNA]</scope>
    <source>
        <strain evidence="1 2">Q31b</strain>
    </source>
</reference>
<evidence type="ECO:0000313" key="2">
    <source>
        <dbReference type="Proteomes" id="UP000315471"/>
    </source>
</evidence>
<comment type="caution">
    <text evidence="1">The sequence shown here is derived from an EMBL/GenBank/DDBJ whole genome shotgun (WGS) entry which is preliminary data.</text>
</comment>
<accession>A0A5C6DY56</accession>
<keyword evidence="2" id="KW-1185">Reference proteome</keyword>
<organism evidence="1 2">
    <name type="scientific">Novipirellula aureliae</name>
    <dbReference type="NCBI Taxonomy" id="2527966"/>
    <lineage>
        <taxon>Bacteria</taxon>
        <taxon>Pseudomonadati</taxon>
        <taxon>Planctomycetota</taxon>
        <taxon>Planctomycetia</taxon>
        <taxon>Pirellulales</taxon>
        <taxon>Pirellulaceae</taxon>
        <taxon>Novipirellula</taxon>
    </lineage>
</organism>
<gene>
    <name evidence="1" type="ORF">Q31b_30730</name>
</gene>
<sequence length="83" mass="9566">MVFVRLDARCSMLTFKKRLGYTLDDLSQWGIDFVIAVVRSAIVRDQALIRVVAASLRDAEFHVSERRGYVMVRNFVSRRDTAT</sequence>
<name>A0A5C6DY56_9BACT</name>
<proteinExistence type="predicted"/>
<dbReference type="AlphaFoldDB" id="A0A5C6DY56"/>
<dbReference type="Proteomes" id="UP000315471">
    <property type="component" value="Unassembled WGS sequence"/>
</dbReference>